<protein>
    <submittedName>
        <fullName evidence="1">Uncharacterized protein</fullName>
    </submittedName>
</protein>
<evidence type="ECO:0000313" key="1">
    <source>
        <dbReference type="EMBL" id="JAD86914.1"/>
    </source>
</evidence>
<reference evidence="1" key="1">
    <citation type="submission" date="2014-09" db="EMBL/GenBank/DDBJ databases">
        <authorList>
            <person name="Magalhaes I.L.F."/>
            <person name="Oliveira U."/>
            <person name="Santos F.R."/>
            <person name="Vidigal T.H.D.A."/>
            <person name="Brescovit A.D."/>
            <person name="Santos A.J."/>
        </authorList>
    </citation>
    <scope>NUCLEOTIDE SEQUENCE</scope>
    <source>
        <tissue evidence="1">Shoot tissue taken approximately 20 cm above the soil surface</tissue>
    </source>
</reference>
<name>A0A0A9DE88_ARUDO</name>
<accession>A0A0A9DE88</accession>
<proteinExistence type="predicted"/>
<organism evidence="1">
    <name type="scientific">Arundo donax</name>
    <name type="common">Giant reed</name>
    <name type="synonym">Donax arundinaceus</name>
    <dbReference type="NCBI Taxonomy" id="35708"/>
    <lineage>
        <taxon>Eukaryota</taxon>
        <taxon>Viridiplantae</taxon>
        <taxon>Streptophyta</taxon>
        <taxon>Embryophyta</taxon>
        <taxon>Tracheophyta</taxon>
        <taxon>Spermatophyta</taxon>
        <taxon>Magnoliopsida</taxon>
        <taxon>Liliopsida</taxon>
        <taxon>Poales</taxon>
        <taxon>Poaceae</taxon>
        <taxon>PACMAD clade</taxon>
        <taxon>Arundinoideae</taxon>
        <taxon>Arundineae</taxon>
        <taxon>Arundo</taxon>
    </lineage>
</organism>
<reference evidence="1" key="2">
    <citation type="journal article" date="2015" name="Data Brief">
        <title>Shoot transcriptome of the giant reed, Arundo donax.</title>
        <authorList>
            <person name="Barrero R.A."/>
            <person name="Guerrero F.D."/>
            <person name="Moolhuijzen P."/>
            <person name="Goolsby J.A."/>
            <person name="Tidwell J."/>
            <person name="Bellgard S.E."/>
            <person name="Bellgard M.I."/>
        </authorList>
    </citation>
    <scope>NUCLEOTIDE SEQUENCE</scope>
    <source>
        <tissue evidence="1">Shoot tissue taken approximately 20 cm above the soil surface</tissue>
    </source>
</reference>
<sequence>MGCQPLAANAKQHRLRSILLYKPEHVAEIKALDVTQIQLGIPCERSNSTLSSEGCSLGLLDLS</sequence>
<dbReference type="EMBL" id="GBRH01210981">
    <property type="protein sequence ID" value="JAD86914.1"/>
    <property type="molecule type" value="Transcribed_RNA"/>
</dbReference>
<dbReference type="AlphaFoldDB" id="A0A0A9DE88"/>